<dbReference type="GO" id="GO:0005537">
    <property type="term" value="F:D-mannose binding"/>
    <property type="evidence" value="ECO:0007669"/>
    <property type="project" value="InterPro"/>
</dbReference>
<keyword evidence="5" id="KW-0677">Repeat</keyword>
<dbReference type="SMART" id="SM00059">
    <property type="entry name" value="FN2"/>
    <property type="match status" value="1"/>
</dbReference>
<evidence type="ECO:0000256" key="7">
    <source>
        <dbReference type="ARBA" id="ARBA00023136"/>
    </source>
</evidence>
<feature type="region of interest" description="Disordered" evidence="10">
    <location>
        <begin position="1282"/>
        <end position="1361"/>
    </location>
</feature>
<evidence type="ECO:0000256" key="9">
    <source>
        <dbReference type="PROSITE-ProRule" id="PRU00479"/>
    </source>
</evidence>
<keyword evidence="15" id="KW-1185">Reference proteome</keyword>
<dbReference type="GO" id="GO:0005802">
    <property type="term" value="C:trans-Golgi network"/>
    <property type="evidence" value="ECO:0007669"/>
    <property type="project" value="TreeGrafter"/>
</dbReference>
<dbReference type="SMART" id="SM01404">
    <property type="entry name" value="CIMR"/>
    <property type="match status" value="7"/>
</dbReference>
<evidence type="ECO:0000256" key="2">
    <source>
        <dbReference type="ARBA" id="ARBA00022448"/>
    </source>
</evidence>
<dbReference type="OMA" id="QNSTHRI"/>
<dbReference type="InterPro" id="IPR036943">
    <property type="entry name" value="FN_type2_sf"/>
</dbReference>
<feature type="compositionally biased region" description="Polar residues" evidence="10">
    <location>
        <begin position="1340"/>
        <end position="1349"/>
    </location>
</feature>
<dbReference type="SUPFAM" id="SSF57440">
    <property type="entry name" value="Kringle-like"/>
    <property type="match status" value="1"/>
</dbReference>
<dbReference type="InParanoid" id="A0A4W3H364"/>
<dbReference type="GO" id="GO:0000139">
    <property type="term" value="C:Golgi membrane"/>
    <property type="evidence" value="ECO:0007669"/>
    <property type="project" value="UniProtKB-SubCell"/>
</dbReference>
<evidence type="ECO:0000256" key="11">
    <source>
        <dbReference type="SAM" id="Phobius"/>
    </source>
</evidence>
<dbReference type="CDD" id="cd00062">
    <property type="entry name" value="FN2"/>
    <property type="match status" value="1"/>
</dbReference>
<evidence type="ECO:0000313" key="15">
    <source>
        <dbReference type="Proteomes" id="UP000314986"/>
    </source>
</evidence>
<dbReference type="GO" id="GO:0010008">
    <property type="term" value="C:endosome membrane"/>
    <property type="evidence" value="ECO:0007669"/>
    <property type="project" value="UniProtKB-SubCell"/>
</dbReference>
<feature type="domain" description="MRH" evidence="13">
    <location>
        <begin position="655"/>
        <end position="847"/>
    </location>
</feature>
<dbReference type="Pfam" id="PF00040">
    <property type="entry name" value="fn2"/>
    <property type="match status" value="1"/>
</dbReference>
<dbReference type="GeneTree" id="ENSGT00390000013943"/>
<dbReference type="Ensembl" id="ENSCMIT00000010425.1">
    <property type="protein sequence ID" value="ENSCMIP00000010156.1"/>
    <property type="gene ID" value="ENSCMIG00000005356.1"/>
</dbReference>
<sequence length="1361" mass="151749">MSPQAGTDGSLSIVYLNGDVCKANQRYSTRILFQCDETAGSPVFEESDECEFLFVWRTPAACSIVRASGENCRVKEPKYGYELDLNRLAHKNYQVNTDKYTYHFRVCDHLNGHECNAAHRSGANAVSACQVQKDNPTADKTAGLITHNIIYEDGLIMINYTKGEKCHKIYERSTAILFYCDHSQNPGEPKFLRETSDCTYLFEWHTSYVCPPFTSIDCTLRDDDGNSYDLTPLSRYRDNWEILSIDNGQKYYINVCKSLVPQNGSWVCPLNAAACLKNGTKYINLGTVAGGPKWEHGLLVLHYQSGDRCPDGIRNKTTIIRFQCDANAIDTKPNLITAIEDCVYTFLWFTAAACRVTENVHDRCTVTNPISGHSFDLNPLRRNQNHIIYDSKIQGNFVALQICDKVSGTRCSGNDVGVCITDRQRSINAGRFNQKLTYADQVLKLTYSNGDRCSSNPSLNHRSIFSFVCGSGVTTEPVLVASDEKTCTHYFSWHTQLACEHEVKCSVMNGTSVIDLSPLIQKTGYYSAIDEDIVDGRDDTPNFYINLCQPLNPIPNVVCPPGAAVCMDPVNGPPVDIGRISWPPQINRITQEVYISFTSNTTCEANKLLNYDSLIAFHCVRGIDLGRPKMMRQSECSYVFEWGTPLVCPDSVMTSGCSLTDEQLQYTFNLSVLTGGKYKIQSEKQIYYLDVCAAVSDLPGKKCKDSAVCLLSGNKAVSFGNPKAMTLEYIHQDNAIVMHYGSGDPCPKRTTDGGFCIFPFIFNGNHYTDCTVDGRSDGRLWCAKTEDYDRNKEWGFCVNEYSITNTRSSAIIFKCDESADKGTPTILSETLDCTTIFEWKTSAVCPPKRMECKIIYNHKIYDLRMLSSLTGSWQFAYRGDAFYINLCQGVREGPPDCPAHASVCRVRNGETKVLGIVYTQKITIQDERVYVNYSNGDLVCNNGNRATTILLLQCSSTGSSPMLQRIDEEKCEFSILWQTRAACAVKPQVVKMVNGTIVNQSTGQTVDLSAIYSKFYRAAGDIRSNGDQYIYDIQLSGIKDPEHSACRGSNICQIKSNNVYFRRIGETSEATYYFEDDDVDILISSNSPCGREKSKNVSSTISLHCSQSAGEGKPDFLHETLDCQYQFSWYTSAVCAFAPDISGNSGKLPNGDSHTGLSGRSRAVGAMLSVLLVVLTACLLILLLYKRERREMVLQKMTGCCRKGSGVSYKYTKINGEEEGDDNETEWLMEETTSSENGQMSAKESHGNGLNHVTTKTVNADVLGSFALDDQDSEDEVLTVPQVKINSTRTQESKNASSPWHGQRKSFHNGSDEDLIELHKERKESKKKSKTNQQKKMNGKANNSANFTSFHDDSDEDMLNV</sequence>
<dbReference type="InterPro" id="IPR009011">
    <property type="entry name" value="Man6P_isomerase_rcpt-bd_dom_sf"/>
</dbReference>
<keyword evidence="8 9" id="KW-1015">Disulfide bond</keyword>
<dbReference type="PANTHER" id="PTHR15071:SF0">
    <property type="entry name" value="MANNOSE 6-PHOSPHATE RECEPTOR-LIKE PROTEIN 1"/>
    <property type="match status" value="1"/>
</dbReference>
<evidence type="ECO:0000256" key="8">
    <source>
        <dbReference type="ARBA" id="ARBA00023157"/>
    </source>
</evidence>
<dbReference type="STRING" id="7868.ENSCMIP00000010156"/>
<organism evidence="14 15">
    <name type="scientific">Callorhinchus milii</name>
    <name type="common">Ghost shark</name>
    <dbReference type="NCBI Taxonomy" id="7868"/>
    <lineage>
        <taxon>Eukaryota</taxon>
        <taxon>Metazoa</taxon>
        <taxon>Chordata</taxon>
        <taxon>Craniata</taxon>
        <taxon>Vertebrata</taxon>
        <taxon>Chondrichthyes</taxon>
        <taxon>Holocephali</taxon>
        <taxon>Chimaeriformes</taxon>
        <taxon>Callorhinchidae</taxon>
        <taxon>Callorhinchus</taxon>
    </lineage>
</organism>
<feature type="compositionally biased region" description="Polar residues" evidence="10">
    <location>
        <begin position="1284"/>
        <end position="1300"/>
    </location>
</feature>
<protein>
    <submittedName>
        <fullName evidence="14">Insulin-like growth factor 2 receptor</fullName>
    </submittedName>
</protein>
<reference evidence="14" key="4">
    <citation type="submission" date="2025-08" db="UniProtKB">
        <authorList>
            <consortium name="Ensembl"/>
        </authorList>
    </citation>
    <scope>IDENTIFICATION</scope>
</reference>
<evidence type="ECO:0000259" key="13">
    <source>
        <dbReference type="PROSITE" id="PS51914"/>
    </source>
</evidence>
<evidence type="ECO:0000256" key="1">
    <source>
        <dbReference type="ARBA" id="ARBA00004308"/>
    </source>
</evidence>
<evidence type="ECO:0000259" key="12">
    <source>
        <dbReference type="PROSITE" id="PS51092"/>
    </source>
</evidence>
<evidence type="ECO:0000256" key="10">
    <source>
        <dbReference type="SAM" id="MobiDB-lite"/>
    </source>
</evidence>
<proteinExistence type="predicted"/>
<keyword evidence="6 11" id="KW-1133">Transmembrane helix</keyword>
<feature type="transmembrane region" description="Helical" evidence="11">
    <location>
        <begin position="1163"/>
        <end position="1185"/>
    </location>
</feature>
<dbReference type="InterPro" id="IPR013806">
    <property type="entry name" value="Kringle-like"/>
</dbReference>
<dbReference type="Gene3D" id="2.70.130.10">
    <property type="entry name" value="Mannose-6-phosphate receptor binding domain"/>
    <property type="match status" value="8"/>
</dbReference>
<dbReference type="InterPro" id="IPR000562">
    <property type="entry name" value="FN_type2_dom"/>
</dbReference>
<feature type="domain" description="Fibronectin type-II" evidence="12">
    <location>
        <begin position="751"/>
        <end position="799"/>
    </location>
</feature>
<dbReference type="PROSITE" id="PS51914">
    <property type="entry name" value="MRH"/>
    <property type="match status" value="8"/>
</dbReference>
<reference evidence="14" key="5">
    <citation type="submission" date="2025-09" db="UniProtKB">
        <authorList>
            <consortium name="Ensembl"/>
        </authorList>
    </citation>
    <scope>IDENTIFICATION</scope>
</reference>
<dbReference type="FunFam" id="2.10.10.10:FF:000001">
    <property type="entry name" value="Fibronectin 1a isoform 1"/>
    <property type="match status" value="1"/>
</dbReference>
<evidence type="ECO:0000256" key="6">
    <source>
        <dbReference type="ARBA" id="ARBA00022989"/>
    </source>
</evidence>
<accession>A0A4W3H364</accession>
<keyword evidence="7 11" id="KW-0472">Membrane</keyword>
<feature type="domain" description="MRH" evidence="13">
    <location>
        <begin position="216"/>
        <end position="356"/>
    </location>
</feature>
<reference evidence="15" key="2">
    <citation type="journal article" date="2007" name="PLoS Biol.">
        <title>Survey sequencing and comparative analysis of the elephant shark (Callorhinchus milii) genome.</title>
        <authorList>
            <person name="Venkatesh B."/>
            <person name="Kirkness E.F."/>
            <person name="Loh Y.H."/>
            <person name="Halpern A.L."/>
            <person name="Lee A.P."/>
            <person name="Johnson J."/>
            <person name="Dandona N."/>
            <person name="Viswanathan L.D."/>
            <person name="Tay A."/>
            <person name="Venter J.C."/>
            <person name="Strausberg R.L."/>
            <person name="Brenner S."/>
        </authorList>
    </citation>
    <scope>NUCLEOTIDE SEQUENCE [LARGE SCALE GENOMIC DNA]</scope>
</reference>
<dbReference type="PRINTS" id="PR00013">
    <property type="entry name" value="FNTYPEII"/>
</dbReference>
<dbReference type="FunFam" id="2.70.130.10:FF:000004">
    <property type="entry name" value="Insulin-like growth factor 2 receptor"/>
    <property type="match status" value="1"/>
</dbReference>
<reference evidence="15" key="1">
    <citation type="journal article" date="2006" name="Science">
        <title>Ancient noncoding elements conserved in the human genome.</title>
        <authorList>
            <person name="Venkatesh B."/>
            <person name="Kirkness E.F."/>
            <person name="Loh Y.H."/>
            <person name="Halpern A.L."/>
            <person name="Lee A.P."/>
            <person name="Johnson J."/>
            <person name="Dandona N."/>
            <person name="Viswanathan L.D."/>
            <person name="Tay A."/>
            <person name="Venter J.C."/>
            <person name="Strausberg R.L."/>
            <person name="Brenner S."/>
        </authorList>
    </citation>
    <scope>NUCLEOTIDE SEQUENCE [LARGE SCALE GENOMIC DNA]</scope>
</reference>
<feature type="domain" description="MRH" evidence="13">
    <location>
        <begin position="503"/>
        <end position="650"/>
    </location>
</feature>
<dbReference type="FunFam" id="2.70.130.10:FF:000017">
    <property type="entry name" value="Insulin-like growth factor 2 receptor"/>
    <property type="match status" value="1"/>
</dbReference>
<dbReference type="InterPro" id="IPR000479">
    <property type="entry name" value="CIMR_rpt"/>
</dbReference>
<evidence type="ECO:0000256" key="3">
    <source>
        <dbReference type="ARBA" id="ARBA00022692"/>
    </source>
</evidence>
<dbReference type="PROSITE" id="PS00023">
    <property type="entry name" value="FN2_1"/>
    <property type="match status" value="1"/>
</dbReference>
<dbReference type="SUPFAM" id="SSF50911">
    <property type="entry name" value="Mannose 6-phosphate receptor domain"/>
    <property type="match status" value="8"/>
</dbReference>
<reference evidence="15" key="3">
    <citation type="journal article" date="2014" name="Nature">
        <title>Elephant shark genome provides unique insights into gnathostome evolution.</title>
        <authorList>
            <consortium name="International Elephant Shark Genome Sequencing Consortium"/>
            <person name="Venkatesh B."/>
            <person name="Lee A.P."/>
            <person name="Ravi V."/>
            <person name="Maurya A.K."/>
            <person name="Lian M.M."/>
            <person name="Swann J.B."/>
            <person name="Ohta Y."/>
            <person name="Flajnik M.F."/>
            <person name="Sutoh Y."/>
            <person name="Kasahara M."/>
            <person name="Hoon S."/>
            <person name="Gangu V."/>
            <person name="Roy S.W."/>
            <person name="Irimia M."/>
            <person name="Korzh V."/>
            <person name="Kondrychyn I."/>
            <person name="Lim Z.W."/>
            <person name="Tay B.H."/>
            <person name="Tohari S."/>
            <person name="Kong K.W."/>
            <person name="Ho S."/>
            <person name="Lorente-Galdos B."/>
            <person name="Quilez J."/>
            <person name="Marques-Bonet T."/>
            <person name="Raney B.J."/>
            <person name="Ingham P.W."/>
            <person name="Tay A."/>
            <person name="Hillier L.W."/>
            <person name="Minx P."/>
            <person name="Boehm T."/>
            <person name="Wilson R.K."/>
            <person name="Brenner S."/>
            <person name="Warren W.C."/>
        </authorList>
    </citation>
    <scope>NUCLEOTIDE SEQUENCE [LARGE SCALE GENOMIC DNA]</scope>
</reference>
<feature type="disulfide bond" evidence="9">
    <location>
        <begin position="770"/>
        <end position="797"/>
    </location>
</feature>
<dbReference type="InterPro" id="IPR044865">
    <property type="entry name" value="MRH_dom"/>
</dbReference>
<feature type="domain" description="MRH" evidence="13">
    <location>
        <begin position="993"/>
        <end position="1137"/>
    </location>
</feature>
<dbReference type="PANTHER" id="PTHR15071">
    <property type="entry name" value="MANNOSE-6-PHOSPHATE RECEPTOR FAMILY MEMBER"/>
    <property type="match status" value="1"/>
</dbReference>
<keyword evidence="4" id="KW-0732">Signal</keyword>
<dbReference type="Gene3D" id="2.10.10.10">
    <property type="entry name" value="Fibronectin, type II, collagen-binding"/>
    <property type="match status" value="1"/>
</dbReference>
<keyword evidence="3 11" id="KW-0812">Transmembrane</keyword>
<feature type="disulfide bond" evidence="9">
    <location>
        <begin position="756"/>
        <end position="782"/>
    </location>
</feature>
<dbReference type="FunFam" id="2.70.130.10:FF:000009">
    <property type="entry name" value="Insulin-like growth factor 2 receptor"/>
    <property type="match status" value="1"/>
</dbReference>
<dbReference type="GO" id="GO:0038023">
    <property type="term" value="F:signaling receptor activity"/>
    <property type="evidence" value="ECO:0007669"/>
    <property type="project" value="InterPro"/>
</dbReference>
<feature type="domain" description="MRH" evidence="13">
    <location>
        <begin position="70"/>
        <end position="212"/>
    </location>
</feature>
<evidence type="ECO:0000313" key="14">
    <source>
        <dbReference type="Ensembl" id="ENSCMIP00000010156.1"/>
    </source>
</evidence>
<keyword evidence="2" id="KW-0813">Transport</keyword>
<comment type="subcellular location">
    <subcellularLocation>
        <location evidence="1">Endomembrane system</location>
    </subcellularLocation>
</comment>
<evidence type="ECO:0000256" key="4">
    <source>
        <dbReference type="ARBA" id="ARBA00022729"/>
    </source>
</evidence>
<dbReference type="Proteomes" id="UP000314986">
    <property type="component" value="Unassembled WGS sequence"/>
</dbReference>
<dbReference type="GO" id="GO:0007041">
    <property type="term" value="P:lysosomal transport"/>
    <property type="evidence" value="ECO:0007669"/>
    <property type="project" value="InterPro"/>
</dbReference>
<feature type="domain" description="MRH" evidence="13">
    <location>
        <begin position="362"/>
        <end position="501"/>
    </location>
</feature>
<evidence type="ECO:0000256" key="5">
    <source>
        <dbReference type="ARBA" id="ARBA00022737"/>
    </source>
</evidence>
<dbReference type="Pfam" id="PF00878">
    <property type="entry name" value="CIMR"/>
    <property type="match status" value="7"/>
</dbReference>
<feature type="domain" description="MRH" evidence="13">
    <location>
        <begin position="1"/>
        <end position="64"/>
    </location>
</feature>
<name>A0A4W3H364_CALMI</name>
<dbReference type="PROSITE" id="PS51092">
    <property type="entry name" value="FN2_2"/>
    <property type="match status" value="1"/>
</dbReference>
<feature type="domain" description="MRH" evidence="13">
    <location>
        <begin position="850"/>
        <end position="985"/>
    </location>
</feature>